<comment type="caution">
    <text evidence="2">The sequence shown here is derived from an EMBL/GenBank/DDBJ whole genome shotgun (WGS) entry which is preliminary data.</text>
</comment>
<dbReference type="EMBL" id="JBHUMZ010000019">
    <property type="protein sequence ID" value="MFD2638741.1"/>
    <property type="molecule type" value="Genomic_DNA"/>
</dbReference>
<keyword evidence="1" id="KW-0812">Transmembrane</keyword>
<reference evidence="3" key="1">
    <citation type="journal article" date="2019" name="Int. J. Syst. Evol. Microbiol.">
        <title>The Global Catalogue of Microorganisms (GCM) 10K type strain sequencing project: providing services to taxonomists for standard genome sequencing and annotation.</title>
        <authorList>
            <consortium name="The Broad Institute Genomics Platform"/>
            <consortium name="The Broad Institute Genome Sequencing Center for Infectious Disease"/>
            <person name="Wu L."/>
            <person name="Ma J."/>
        </authorList>
    </citation>
    <scope>NUCLEOTIDE SEQUENCE [LARGE SCALE GENOMIC DNA]</scope>
    <source>
        <strain evidence="3">TISTR 1571</strain>
    </source>
</reference>
<keyword evidence="1" id="KW-0472">Membrane</keyword>
<dbReference type="RefSeq" id="WP_377328487.1">
    <property type="nucleotide sequence ID" value="NZ_JBHUMZ010000019.1"/>
</dbReference>
<accession>A0ABW5QAE2</accession>
<proteinExistence type="predicted"/>
<feature type="transmembrane region" description="Helical" evidence="1">
    <location>
        <begin position="12"/>
        <end position="38"/>
    </location>
</feature>
<keyword evidence="3" id="KW-1185">Reference proteome</keyword>
<protein>
    <submittedName>
        <fullName evidence="2">Tad domain-containing protein</fullName>
    </submittedName>
</protein>
<evidence type="ECO:0000313" key="3">
    <source>
        <dbReference type="Proteomes" id="UP001597452"/>
    </source>
</evidence>
<sequence length="222" mass="25473">MKKILNNERGNIAIFVLGLLIINMVLFVFVLNLGSVFATKEKSASIAQQASMVATSVFYEEVRNAIDEYEEETLEGALHAFFEDFEEKVSNRKEHLETSGGYVGWSLREIEIEAFDQVLNEELNSSDYRVELEGFLESRVDKQKVIRSIKRTIQKNDGLLEDAQLEIKNNRFHVKASKEFTATTYSNIIENFQDNVYQNSSGPKIDFLEDIWGNPKTINLEE</sequence>
<keyword evidence="1" id="KW-1133">Transmembrane helix</keyword>
<name>A0ABW5QAE2_9BACI</name>
<dbReference type="Proteomes" id="UP001597452">
    <property type="component" value="Unassembled WGS sequence"/>
</dbReference>
<evidence type="ECO:0000313" key="2">
    <source>
        <dbReference type="EMBL" id="MFD2638741.1"/>
    </source>
</evidence>
<organism evidence="2 3">
    <name type="scientific">Piscibacillus salipiscarius</name>
    <dbReference type="NCBI Taxonomy" id="299480"/>
    <lineage>
        <taxon>Bacteria</taxon>
        <taxon>Bacillati</taxon>
        <taxon>Bacillota</taxon>
        <taxon>Bacilli</taxon>
        <taxon>Bacillales</taxon>
        <taxon>Bacillaceae</taxon>
        <taxon>Piscibacillus</taxon>
    </lineage>
</organism>
<gene>
    <name evidence="2" type="ORF">ACFSW4_07695</name>
</gene>
<evidence type="ECO:0000256" key="1">
    <source>
        <dbReference type="SAM" id="Phobius"/>
    </source>
</evidence>